<proteinExistence type="predicted"/>
<organism evidence="1 2">
    <name type="scientific">Dorcoceras hygrometricum</name>
    <dbReference type="NCBI Taxonomy" id="472368"/>
    <lineage>
        <taxon>Eukaryota</taxon>
        <taxon>Viridiplantae</taxon>
        <taxon>Streptophyta</taxon>
        <taxon>Embryophyta</taxon>
        <taxon>Tracheophyta</taxon>
        <taxon>Spermatophyta</taxon>
        <taxon>Magnoliopsida</taxon>
        <taxon>eudicotyledons</taxon>
        <taxon>Gunneridae</taxon>
        <taxon>Pentapetalae</taxon>
        <taxon>asterids</taxon>
        <taxon>lamiids</taxon>
        <taxon>Lamiales</taxon>
        <taxon>Gesneriaceae</taxon>
        <taxon>Didymocarpoideae</taxon>
        <taxon>Trichosporeae</taxon>
        <taxon>Loxocarpinae</taxon>
        <taxon>Dorcoceras</taxon>
    </lineage>
</organism>
<sequence>MVMSWLLNEIVEHRQEQQSVSIYYTILKSLWDELSSYMSLYFSHVWRDEKEKVMQFLMGLNESYAAIRRQIY</sequence>
<reference evidence="1 2" key="1">
    <citation type="journal article" date="2015" name="Proc. Natl. Acad. Sci. U.S.A.">
        <title>The resurrection genome of Boea hygrometrica: A blueprint for survival of dehydration.</title>
        <authorList>
            <person name="Xiao L."/>
            <person name="Yang G."/>
            <person name="Zhang L."/>
            <person name="Yang X."/>
            <person name="Zhao S."/>
            <person name="Ji Z."/>
            <person name="Zhou Q."/>
            <person name="Hu M."/>
            <person name="Wang Y."/>
            <person name="Chen M."/>
            <person name="Xu Y."/>
            <person name="Jin H."/>
            <person name="Xiao X."/>
            <person name="Hu G."/>
            <person name="Bao F."/>
            <person name="Hu Y."/>
            <person name="Wan P."/>
            <person name="Li L."/>
            <person name="Deng X."/>
            <person name="Kuang T."/>
            <person name="Xiang C."/>
            <person name="Zhu J.K."/>
            <person name="Oliver M.J."/>
            <person name="He Y."/>
        </authorList>
    </citation>
    <scope>NUCLEOTIDE SEQUENCE [LARGE SCALE GENOMIC DNA]</scope>
    <source>
        <strain evidence="2">cv. XS01</strain>
    </source>
</reference>
<name>A0A2Z7CLM0_9LAMI</name>
<dbReference type="EMBL" id="KQ994522">
    <property type="protein sequence ID" value="KZV47980.1"/>
    <property type="molecule type" value="Genomic_DNA"/>
</dbReference>
<keyword evidence="2" id="KW-1185">Reference proteome</keyword>
<accession>A0A2Z7CLM0</accession>
<gene>
    <name evidence="1" type="ORF">F511_18321</name>
</gene>
<dbReference type="Proteomes" id="UP000250235">
    <property type="component" value="Unassembled WGS sequence"/>
</dbReference>
<protein>
    <submittedName>
        <fullName evidence="1">Uncharacterized protein</fullName>
    </submittedName>
</protein>
<dbReference type="PANTHER" id="PTHR34222:SF99">
    <property type="entry name" value="PROTEIN, PUTATIVE-RELATED"/>
    <property type="match status" value="1"/>
</dbReference>
<evidence type="ECO:0000313" key="1">
    <source>
        <dbReference type="EMBL" id="KZV47980.1"/>
    </source>
</evidence>
<dbReference type="PANTHER" id="PTHR34222">
    <property type="entry name" value="GAG_PRE-INTEGRS DOMAIN-CONTAINING PROTEIN"/>
    <property type="match status" value="1"/>
</dbReference>
<dbReference type="AlphaFoldDB" id="A0A2Z7CLM0"/>
<dbReference type="OrthoDB" id="5544992at2759"/>
<evidence type="ECO:0000313" key="2">
    <source>
        <dbReference type="Proteomes" id="UP000250235"/>
    </source>
</evidence>